<keyword evidence="3 6" id="KW-0812">Transmembrane</keyword>
<feature type="transmembrane region" description="Helical" evidence="6">
    <location>
        <begin position="91"/>
        <end position="110"/>
    </location>
</feature>
<keyword evidence="4 6" id="KW-1133">Transmembrane helix</keyword>
<feature type="domain" description="Type II secretion system protein GspF" evidence="7">
    <location>
        <begin position="154"/>
        <end position="278"/>
    </location>
</feature>
<evidence type="ECO:0000259" key="7">
    <source>
        <dbReference type="Pfam" id="PF00482"/>
    </source>
</evidence>
<gene>
    <name evidence="8" type="ORF">IRI77_35350</name>
</gene>
<evidence type="ECO:0000313" key="9">
    <source>
        <dbReference type="Proteomes" id="UP000593892"/>
    </source>
</evidence>
<dbReference type="InterPro" id="IPR042094">
    <property type="entry name" value="T2SS_GspF_sf"/>
</dbReference>
<keyword evidence="5 6" id="KW-0472">Membrane</keyword>
<feature type="transmembrane region" description="Helical" evidence="6">
    <location>
        <begin position="293"/>
        <end position="313"/>
    </location>
</feature>
<keyword evidence="2" id="KW-1003">Cell membrane</keyword>
<dbReference type="InterPro" id="IPR018076">
    <property type="entry name" value="T2SS_GspF_dom"/>
</dbReference>
<reference evidence="8 9" key="1">
    <citation type="submission" date="2020-10" db="EMBL/GenBank/DDBJ databases">
        <title>Complete genome sequence of Paludibaculum fermentans P105T, a facultatively anaerobic acidobacterium capable of dissimilatory Fe(III) reduction.</title>
        <authorList>
            <person name="Dedysh S.N."/>
            <person name="Beletsky A.V."/>
            <person name="Kulichevskaya I.S."/>
            <person name="Mardanov A.V."/>
            <person name="Ravin N.V."/>
        </authorList>
    </citation>
    <scope>NUCLEOTIDE SEQUENCE [LARGE SCALE GENOMIC DNA]</scope>
    <source>
        <strain evidence="8 9">P105</strain>
    </source>
</reference>
<evidence type="ECO:0000256" key="3">
    <source>
        <dbReference type="ARBA" id="ARBA00022692"/>
    </source>
</evidence>
<name>A0A7S7NQN1_PALFE</name>
<organism evidence="8 9">
    <name type="scientific">Paludibaculum fermentans</name>
    <dbReference type="NCBI Taxonomy" id="1473598"/>
    <lineage>
        <taxon>Bacteria</taxon>
        <taxon>Pseudomonadati</taxon>
        <taxon>Acidobacteriota</taxon>
        <taxon>Terriglobia</taxon>
        <taxon>Bryobacterales</taxon>
        <taxon>Bryobacteraceae</taxon>
        <taxon>Paludibaculum</taxon>
    </lineage>
</organism>
<evidence type="ECO:0000256" key="4">
    <source>
        <dbReference type="ARBA" id="ARBA00022989"/>
    </source>
</evidence>
<dbReference type="PANTHER" id="PTHR35007:SF1">
    <property type="entry name" value="PILUS ASSEMBLY PROTEIN"/>
    <property type="match status" value="1"/>
</dbReference>
<dbReference type="Pfam" id="PF00482">
    <property type="entry name" value="T2SSF"/>
    <property type="match status" value="1"/>
</dbReference>
<protein>
    <submittedName>
        <fullName evidence="8">Type II secretion system F family protein</fullName>
    </submittedName>
</protein>
<dbReference type="GO" id="GO:0005886">
    <property type="term" value="C:plasma membrane"/>
    <property type="evidence" value="ECO:0007669"/>
    <property type="project" value="UniProtKB-SubCell"/>
</dbReference>
<dbReference type="Gene3D" id="1.20.81.30">
    <property type="entry name" value="Type II secretion system (T2SS), domain F"/>
    <property type="match status" value="1"/>
</dbReference>
<evidence type="ECO:0000256" key="6">
    <source>
        <dbReference type="SAM" id="Phobius"/>
    </source>
</evidence>
<dbReference type="EMBL" id="CP063849">
    <property type="protein sequence ID" value="QOY87956.1"/>
    <property type="molecule type" value="Genomic_DNA"/>
</dbReference>
<dbReference type="RefSeq" id="WP_194449619.1">
    <property type="nucleotide sequence ID" value="NZ_CP063849.1"/>
</dbReference>
<evidence type="ECO:0000256" key="1">
    <source>
        <dbReference type="ARBA" id="ARBA00004651"/>
    </source>
</evidence>
<dbReference type="PANTHER" id="PTHR35007">
    <property type="entry name" value="INTEGRAL MEMBRANE PROTEIN-RELATED"/>
    <property type="match status" value="1"/>
</dbReference>
<accession>A0A7S7NQN1</accession>
<proteinExistence type="predicted"/>
<sequence>MLGLVIFLMMFGTAFLTALLAVSFYWASMHVRARRAGTELVFETGEQSGEPQVIKGEDLSTIKVWSMLLEKFSHVEELRAMISEANLRWSVGRVTLMMLLGGTATAALLWQIEFIPLVPSVLIVAAVVASPYLYIRRLRRKRFETFAAQFPEALDSMTRALKAGYPLSAAVELLALEQPEPLSSEMRRTREEWNLGVGWDQALDNLADRIPVPEVRLFVAAVKLQNRVGGRLNDVLGRLGETMRDNGALESEVRAVSAHSRITGMVLTIVPIMIGVLMFLVNPEYMSIMLRRAEGRAMLGAAALANVVAHFVIKRVAQVRI</sequence>
<dbReference type="KEGG" id="pfer:IRI77_35350"/>
<evidence type="ECO:0000313" key="8">
    <source>
        <dbReference type="EMBL" id="QOY87956.1"/>
    </source>
</evidence>
<feature type="transmembrane region" description="Helical" evidence="6">
    <location>
        <begin position="116"/>
        <end position="135"/>
    </location>
</feature>
<dbReference type="Proteomes" id="UP000593892">
    <property type="component" value="Chromosome"/>
</dbReference>
<dbReference type="AlphaFoldDB" id="A0A7S7NQN1"/>
<feature type="transmembrane region" description="Helical" evidence="6">
    <location>
        <begin position="6"/>
        <end position="27"/>
    </location>
</feature>
<evidence type="ECO:0000256" key="2">
    <source>
        <dbReference type="ARBA" id="ARBA00022475"/>
    </source>
</evidence>
<comment type="subcellular location">
    <subcellularLocation>
        <location evidence="1">Cell membrane</location>
        <topology evidence="1">Multi-pass membrane protein</topology>
    </subcellularLocation>
</comment>
<feature type="transmembrane region" description="Helical" evidence="6">
    <location>
        <begin position="262"/>
        <end position="281"/>
    </location>
</feature>
<evidence type="ECO:0000256" key="5">
    <source>
        <dbReference type="ARBA" id="ARBA00023136"/>
    </source>
</evidence>
<keyword evidence="9" id="KW-1185">Reference proteome</keyword>